<protein>
    <submittedName>
        <fullName evidence="2">Glycosyl transferase family 2</fullName>
    </submittedName>
</protein>
<dbReference type="AlphaFoldDB" id="A0A1H4JZH0"/>
<accession>A0A1H4JZH0</accession>
<dbReference type="GO" id="GO:0016740">
    <property type="term" value="F:transferase activity"/>
    <property type="evidence" value="ECO:0007669"/>
    <property type="project" value="UniProtKB-KW"/>
</dbReference>
<dbReference type="InterPro" id="IPR050834">
    <property type="entry name" value="Glycosyltransf_2"/>
</dbReference>
<dbReference type="PANTHER" id="PTHR43685">
    <property type="entry name" value="GLYCOSYLTRANSFERASE"/>
    <property type="match status" value="1"/>
</dbReference>
<dbReference type="Proteomes" id="UP000182409">
    <property type="component" value="Unassembled WGS sequence"/>
</dbReference>
<dbReference type="Gene3D" id="3.90.550.10">
    <property type="entry name" value="Spore Coat Polysaccharide Biosynthesis Protein SpsA, Chain A"/>
    <property type="match status" value="1"/>
</dbReference>
<dbReference type="InterPro" id="IPR001173">
    <property type="entry name" value="Glyco_trans_2-like"/>
</dbReference>
<evidence type="ECO:0000313" key="3">
    <source>
        <dbReference type="Proteomes" id="UP000182409"/>
    </source>
</evidence>
<organism evidence="2 3">
    <name type="scientific">Terriglobus roseus</name>
    <dbReference type="NCBI Taxonomy" id="392734"/>
    <lineage>
        <taxon>Bacteria</taxon>
        <taxon>Pseudomonadati</taxon>
        <taxon>Acidobacteriota</taxon>
        <taxon>Terriglobia</taxon>
        <taxon>Terriglobales</taxon>
        <taxon>Acidobacteriaceae</taxon>
        <taxon>Terriglobus</taxon>
    </lineage>
</organism>
<proteinExistence type="predicted"/>
<dbReference type="SUPFAM" id="SSF53448">
    <property type="entry name" value="Nucleotide-diphospho-sugar transferases"/>
    <property type="match status" value="1"/>
</dbReference>
<dbReference type="InterPro" id="IPR029044">
    <property type="entry name" value="Nucleotide-diphossugar_trans"/>
</dbReference>
<gene>
    <name evidence="2" type="ORF">SAMN05443244_0916</name>
</gene>
<keyword evidence="2" id="KW-0808">Transferase</keyword>
<reference evidence="2 3" key="1">
    <citation type="submission" date="2016-10" db="EMBL/GenBank/DDBJ databases">
        <authorList>
            <person name="de Groot N.N."/>
        </authorList>
    </citation>
    <scope>NUCLEOTIDE SEQUENCE [LARGE SCALE GENOMIC DNA]</scope>
    <source>
        <strain evidence="2 3">AB35.6</strain>
    </source>
</reference>
<evidence type="ECO:0000259" key="1">
    <source>
        <dbReference type="Pfam" id="PF00535"/>
    </source>
</evidence>
<name>A0A1H4JZH0_9BACT</name>
<sequence length="274" mass="30696">MTSGHRPVPEISILMTARNSAPFVAEAIESVLKQETARTWELLFVDDGSTDATLSIVTIIADRHPQCIRVLTHDGGHNRGISASRNLALRHAKGQSIAFLDSDDVWLPHHLETMTSLLDSMPEVAMVYAAAERWVDASRPFDEEAARAGQWGSNYLPPLVPEGEPYGLLPPGQLLEWFLQDESLVPCICTVLVRTEIARRVDGFCDSFEGLYDDQVFHAKVAALHWVFVHDECVARYRQHIDSCCARARADEENERHLRHSFDLFLATALGIRP</sequence>
<evidence type="ECO:0000313" key="2">
    <source>
        <dbReference type="EMBL" id="SEB51694.1"/>
    </source>
</evidence>
<feature type="domain" description="Glycosyltransferase 2-like" evidence="1">
    <location>
        <begin position="12"/>
        <end position="126"/>
    </location>
</feature>
<dbReference type="EMBL" id="FNSD01000001">
    <property type="protein sequence ID" value="SEB51694.1"/>
    <property type="molecule type" value="Genomic_DNA"/>
</dbReference>
<dbReference type="PANTHER" id="PTHR43685:SF2">
    <property type="entry name" value="GLYCOSYLTRANSFERASE 2-LIKE DOMAIN-CONTAINING PROTEIN"/>
    <property type="match status" value="1"/>
</dbReference>
<dbReference type="Pfam" id="PF00535">
    <property type="entry name" value="Glycos_transf_2"/>
    <property type="match status" value="1"/>
</dbReference>